<dbReference type="AlphaFoldDB" id="A0ABD5RJU0"/>
<keyword evidence="3" id="KW-1185">Reference proteome</keyword>
<dbReference type="PROSITE" id="PS51318">
    <property type="entry name" value="TAT"/>
    <property type="match status" value="1"/>
</dbReference>
<organism evidence="2 3">
    <name type="scientific">Halomarina salina</name>
    <dbReference type="NCBI Taxonomy" id="1872699"/>
    <lineage>
        <taxon>Archaea</taxon>
        <taxon>Methanobacteriati</taxon>
        <taxon>Methanobacteriota</taxon>
        <taxon>Stenosarchaea group</taxon>
        <taxon>Halobacteria</taxon>
        <taxon>Halobacteriales</taxon>
        <taxon>Natronomonadaceae</taxon>
        <taxon>Halomarina</taxon>
    </lineage>
</organism>
<sequence>MESPTPRSRRDVLRTLGAAATLPALSGVASAQSTAQDDYGPLGRVEVPGTTEVVVSGDVAYLATSDGFASVDVSDPENPSVLANPTDLLADRENGPMKQIFDVKVEGDRLLVAGPAQSTQNSVSALVLYDVSDPAAPEQVGVYETESINHNVFLSDGVAYRGDNYADGLQSENPVVMIDVEAGEELGRWSPVDENEAWGDVYTGLRVLHDMYVQDGVAYLAYWDAGTWLLDVSDPASPSVINHVRGRPPEELASLSGSQVTNENLQPPGNDHYVAVNDDASVLGVGMESWDTEADEDDDGPSGIELFDISDPTTAESLATITPPPTDQPTYSGVWTTSHNFDFAGDRLYTSWYSGGVKVFDVSDPSAPGILREWENREELSFWAAVAVEPGETFVASAENHRGEQGAFAGLVAFPDAPSGEQSTRTQTPVPTSTTDSTTGTANGTGDGGNTTGGTASGGTTTNGTGTVVSDTTVAATDSGTVETTTDSSGSGPGFGIAAGVAGSGLAAWRVLRGQDDDE</sequence>
<proteinExistence type="predicted"/>
<feature type="compositionally biased region" description="Gly residues" evidence="1">
    <location>
        <begin position="443"/>
        <end position="457"/>
    </location>
</feature>
<dbReference type="InterPro" id="IPR006311">
    <property type="entry name" value="TAT_signal"/>
</dbReference>
<comment type="caution">
    <text evidence="2">The sequence shown here is derived from an EMBL/GenBank/DDBJ whole genome shotgun (WGS) entry which is preliminary data.</text>
</comment>
<dbReference type="Proteomes" id="UP001596099">
    <property type="component" value="Unassembled WGS sequence"/>
</dbReference>
<evidence type="ECO:0000313" key="3">
    <source>
        <dbReference type="Proteomes" id="UP001596099"/>
    </source>
</evidence>
<feature type="compositionally biased region" description="Low complexity" evidence="1">
    <location>
        <begin position="458"/>
        <end position="478"/>
    </location>
</feature>
<feature type="region of interest" description="Disordered" evidence="1">
    <location>
        <begin position="414"/>
        <end position="496"/>
    </location>
</feature>
<evidence type="ECO:0000313" key="2">
    <source>
        <dbReference type="EMBL" id="MFC5970764.1"/>
    </source>
</evidence>
<protein>
    <submittedName>
        <fullName evidence="2">LVIVD repeat-containing protein</fullName>
    </submittedName>
</protein>
<gene>
    <name evidence="2" type="ORF">ACFPYI_05395</name>
</gene>
<dbReference type="EMBL" id="JBHSQH010000001">
    <property type="protein sequence ID" value="MFC5970764.1"/>
    <property type="molecule type" value="Genomic_DNA"/>
</dbReference>
<dbReference type="InterPro" id="IPR013211">
    <property type="entry name" value="LVIVD"/>
</dbReference>
<name>A0ABD5RJU0_9EURY</name>
<accession>A0ABD5RJU0</accession>
<feature type="compositionally biased region" description="Low complexity" evidence="1">
    <location>
        <begin position="432"/>
        <end position="442"/>
    </location>
</feature>
<dbReference type="Pfam" id="PF08309">
    <property type="entry name" value="LVIVD"/>
    <property type="match status" value="3"/>
</dbReference>
<feature type="compositionally biased region" description="Polar residues" evidence="1">
    <location>
        <begin position="479"/>
        <end position="490"/>
    </location>
</feature>
<dbReference type="SUPFAM" id="SSF75011">
    <property type="entry name" value="3-carboxy-cis,cis-mucoante lactonizing enzyme"/>
    <property type="match status" value="1"/>
</dbReference>
<reference evidence="2 3" key="1">
    <citation type="journal article" date="2019" name="Int. J. Syst. Evol. Microbiol.">
        <title>The Global Catalogue of Microorganisms (GCM) 10K type strain sequencing project: providing services to taxonomists for standard genome sequencing and annotation.</title>
        <authorList>
            <consortium name="The Broad Institute Genomics Platform"/>
            <consortium name="The Broad Institute Genome Sequencing Center for Infectious Disease"/>
            <person name="Wu L."/>
            <person name="Ma J."/>
        </authorList>
    </citation>
    <scope>NUCLEOTIDE SEQUENCE [LARGE SCALE GENOMIC DNA]</scope>
    <source>
        <strain evidence="2 3">CGMCC 1.12543</strain>
    </source>
</reference>
<dbReference type="RefSeq" id="WP_247413687.1">
    <property type="nucleotide sequence ID" value="NZ_JALLGW010000001.1"/>
</dbReference>
<evidence type="ECO:0000256" key="1">
    <source>
        <dbReference type="SAM" id="MobiDB-lite"/>
    </source>
</evidence>
<feature type="compositionally biased region" description="Polar residues" evidence="1">
    <location>
        <begin position="420"/>
        <end position="431"/>
    </location>
</feature>